<gene>
    <name evidence="1" type="ORF">Q5H93_06410</name>
</gene>
<dbReference type="Proteomes" id="UP001176429">
    <property type="component" value="Unassembled WGS sequence"/>
</dbReference>
<protein>
    <recommendedName>
        <fullName evidence="3">DNA-directed DNA polymerase family A palm domain-containing protein</fullName>
    </recommendedName>
</protein>
<keyword evidence="2" id="KW-1185">Reference proteome</keyword>
<dbReference type="EMBL" id="JAUQSY010000003">
    <property type="protein sequence ID" value="MDO7874358.1"/>
    <property type="molecule type" value="Genomic_DNA"/>
</dbReference>
<accession>A0ABT9B9L9</accession>
<evidence type="ECO:0008006" key="3">
    <source>
        <dbReference type="Google" id="ProtNLM"/>
    </source>
</evidence>
<sequence>MRRLLPPGLDLDAHLVAYPPAFRPFRRDALVHLLHLLLAIPAANRKLAAELDARHGFVPLGSVRLQSWLHNYAAYLAYCLATGLLETDHHHAKGLKCSGFRFAAQYRLAPRVGSPGAVVELRDPVLLRSLARQRRQALDVTPAQRERFAYLLRWLDPATCPLRIDAEAALAGLARRYEQRCQAPDRKPAPLGAVESPPRYKNALRQYQSAVASLFRLAERDMHPGFDAQGRLYSALANAGKDLRPYLTMPAYGPLVCLDLSSSQPYLLNLLLQPACYSSPAEVAAGQVTLAGQGGAPYRRLLRLDPTVLALVRGLLPAAGALPPDVVHFREWTSAGIFYQHLRQAFALAVPERPLPPDESGLKRLVLALLYSPAGPGRPGSWRAPYKAAFAALLPTVYAVTEAFKRRDLALLPCLMQAFEAHLMLDVIARRIGEELPQAPLFSIHDALVTSAEHAEAVEAIMRQELHRATGLEPSIKLKSW</sequence>
<comment type="caution">
    <text evidence="1">The sequence shown here is derived from an EMBL/GenBank/DDBJ whole genome shotgun (WGS) entry which is preliminary data.</text>
</comment>
<organism evidence="1 2">
    <name type="scientific">Hymenobacter aranciens</name>
    <dbReference type="NCBI Taxonomy" id="3063996"/>
    <lineage>
        <taxon>Bacteria</taxon>
        <taxon>Pseudomonadati</taxon>
        <taxon>Bacteroidota</taxon>
        <taxon>Cytophagia</taxon>
        <taxon>Cytophagales</taxon>
        <taxon>Hymenobacteraceae</taxon>
        <taxon>Hymenobacter</taxon>
    </lineage>
</organism>
<dbReference type="RefSeq" id="WP_305005671.1">
    <property type="nucleotide sequence ID" value="NZ_JAUQSY010000003.1"/>
</dbReference>
<proteinExistence type="predicted"/>
<evidence type="ECO:0000313" key="1">
    <source>
        <dbReference type="EMBL" id="MDO7874358.1"/>
    </source>
</evidence>
<evidence type="ECO:0000313" key="2">
    <source>
        <dbReference type="Proteomes" id="UP001176429"/>
    </source>
</evidence>
<reference evidence="1" key="1">
    <citation type="submission" date="2023-07" db="EMBL/GenBank/DDBJ databases">
        <authorList>
            <person name="Kim M.K."/>
        </authorList>
    </citation>
    <scope>NUCLEOTIDE SEQUENCE</scope>
    <source>
        <strain evidence="1">ASUV-10-1</strain>
    </source>
</reference>
<name>A0ABT9B9L9_9BACT</name>